<feature type="compositionally biased region" description="Low complexity" evidence="1">
    <location>
        <begin position="97"/>
        <end position="108"/>
    </location>
</feature>
<dbReference type="AlphaFoldDB" id="H9GJ41"/>
<feature type="compositionally biased region" description="Polar residues" evidence="1">
    <location>
        <begin position="157"/>
        <end position="166"/>
    </location>
</feature>
<feature type="compositionally biased region" description="Polar residues" evidence="1">
    <location>
        <begin position="571"/>
        <end position="580"/>
    </location>
</feature>
<reference evidence="2" key="2">
    <citation type="submission" date="2025-08" db="UniProtKB">
        <authorList>
            <consortium name="Ensembl"/>
        </authorList>
    </citation>
    <scope>IDENTIFICATION</scope>
</reference>
<keyword evidence="3" id="KW-1185">Reference proteome</keyword>
<dbReference type="GeneTree" id="ENSGT00390000003167"/>
<accession>H9GJ41</accession>
<feature type="compositionally biased region" description="Basic and acidic residues" evidence="1">
    <location>
        <begin position="322"/>
        <end position="331"/>
    </location>
</feature>
<dbReference type="GO" id="GO:0042552">
    <property type="term" value="P:myelination"/>
    <property type="evidence" value="ECO:0000318"/>
    <property type="project" value="GO_Central"/>
</dbReference>
<proteinExistence type="predicted"/>
<dbReference type="FunCoup" id="H9GJ41">
    <property type="interactions" value="11"/>
</dbReference>
<feature type="region of interest" description="Disordered" evidence="1">
    <location>
        <begin position="72"/>
        <end position="184"/>
    </location>
</feature>
<feature type="compositionally biased region" description="Polar residues" evidence="1">
    <location>
        <begin position="278"/>
        <end position="301"/>
    </location>
</feature>
<evidence type="ECO:0000313" key="3">
    <source>
        <dbReference type="Proteomes" id="UP000001646"/>
    </source>
</evidence>
<dbReference type="Ensembl" id="ENSACAT00000012664.4">
    <property type="protein sequence ID" value="ENSACAP00000012411.4"/>
    <property type="gene ID" value="ENSACAG00000012671.4"/>
</dbReference>
<feature type="region of interest" description="Disordered" evidence="1">
    <location>
        <begin position="269"/>
        <end position="379"/>
    </location>
</feature>
<protein>
    <submittedName>
        <fullName evidence="2">Brain enriched myelin associated protein 1</fullName>
    </submittedName>
</protein>
<feature type="compositionally biased region" description="Polar residues" evidence="1">
    <location>
        <begin position="72"/>
        <end position="85"/>
    </location>
</feature>
<name>H9GJ41_ANOCA</name>
<dbReference type="InParanoid" id="H9GJ41"/>
<reference evidence="2" key="1">
    <citation type="submission" date="2009-12" db="EMBL/GenBank/DDBJ databases">
        <title>The Genome Sequence of Anolis carolinensis (Green Anole Lizard).</title>
        <authorList>
            <consortium name="The Genome Sequencing Platform"/>
            <person name="Di Palma F."/>
            <person name="Alfoldi J."/>
            <person name="Heiman D."/>
            <person name="Young S."/>
            <person name="Grabherr M."/>
            <person name="Johnson J."/>
            <person name="Lander E.S."/>
            <person name="Lindblad-Toh K."/>
        </authorList>
    </citation>
    <scope>NUCLEOTIDE SEQUENCE [LARGE SCALE GENOMIC DNA]</scope>
    <source>
        <strain evidence="2">JBL SC #1</strain>
    </source>
</reference>
<feature type="region of interest" description="Disordered" evidence="1">
    <location>
        <begin position="199"/>
        <end position="256"/>
    </location>
</feature>
<feature type="compositionally biased region" description="Polar residues" evidence="1">
    <location>
        <begin position="370"/>
        <end position="379"/>
    </location>
</feature>
<dbReference type="InterPro" id="IPR026115">
    <property type="entry name" value="NABC1"/>
</dbReference>
<dbReference type="eggNOG" id="ENOG502QTR2">
    <property type="taxonomic scope" value="Eukaryota"/>
</dbReference>
<feature type="compositionally biased region" description="Basic and acidic residues" evidence="1">
    <location>
        <begin position="359"/>
        <end position="369"/>
    </location>
</feature>
<feature type="region of interest" description="Disordered" evidence="1">
    <location>
        <begin position="1"/>
        <end position="39"/>
    </location>
</feature>
<gene>
    <name evidence="2" type="primary">BCAS1</name>
</gene>
<feature type="compositionally biased region" description="Basic and acidic residues" evidence="1">
    <location>
        <begin position="420"/>
        <end position="429"/>
    </location>
</feature>
<feature type="compositionally biased region" description="Basic and acidic residues" evidence="1">
    <location>
        <begin position="465"/>
        <end position="486"/>
    </location>
</feature>
<dbReference type="HOGENOM" id="CLU_031051_0_0_1"/>
<evidence type="ECO:0000256" key="1">
    <source>
        <dbReference type="SAM" id="MobiDB-lite"/>
    </source>
</evidence>
<feature type="compositionally biased region" description="Basic and acidic residues" evidence="1">
    <location>
        <begin position="550"/>
        <end position="563"/>
    </location>
</feature>
<feature type="compositionally biased region" description="Basic and acidic residues" evidence="1">
    <location>
        <begin position="514"/>
        <end position="524"/>
    </location>
</feature>
<feature type="compositionally biased region" description="Polar residues" evidence="1">
    <location>
        <begin position="115"/>
        <end position="143"/>
    </location>
</feature>
<feature type="compositionally biased region" description="Polar residues" evidence="1">
    <location>
        <begin position="224"/>
        <end position="242"/>
    </location>
</feature>
<sequence>MGNSFSLENEPEDQEPVHGTTYSPVSSEPPDSLKNGHVTIQPVQTDLLANGNTVDAKVTVLQDNAAISSQKTMEISTVSESNENNLGKKAKTPPPAAKSRFSFSFSRPVPGRNGVQATNSSVGPTQLDVSSETLSENKASSENPGLPAAAVAEEASNKNLNETSLSEIELTAPDKREDDTVPKPKEISFFERIFKLEKGKEKKKAQEEIQSEDEVDNPGVLITAQETSGLQSAPDNILQGTDVTDDSNQKALQQGSADVNCLASVDLAQEEVKPDNVKTANGTDSNNSVMSYFNKLVSQRKSGSKADSEDKGSQTCPGGQIPEKKAADSPKKSPKKKKPESPRLGHNTFSKLFRHKVKKDAQQTEDTKITEQPATTTTIVKTEISIPPPQENLAANQNIKVPEPPVQQQATATVVITNEAPKEVTKERSQSTPTPLSKFFRKKTPTDDIEVINTEKIEASPVVPTKEENRSQEAAETKSKGDEKTPKTNLRKFFKLSIKSDAKVIPSEEVNEQAPDRQTLDFTDRPFTQAENREPVLGERSQASSTETLSKPEGDKQEVKDPQDVVEQETVETASFQNGGDTAKEYTPKRIEKRQSFGGFFKGLSPKRMSDAQVQTDPVSIVPFVQPK</sequence>
<feature type="region of interest" description="Disordered" evidence="1">
    <location>
        <begin position="418"/>
        <end position="618"/>
    </location>
</feature>
<dbReference type="PANTHER" id="PTHR15016">
    <property type="entry name" value="BREAST CARCINOMA-AMPLIFIED SEQUENCE 1"/>
    <property type="match status" value="1"/>
</dbReference>
<dbReference type="PANTHER" id="PTHR15016:SF6">
    <property type="entry name" value="BREAST CARCINOMA-AMPLIFIED SEQUENCE 1"/>
    <property type="match status" value="1"/>
</dbReference>
<feature type="compositionally biased region" description="Basic and acidic residues" evidence="1">
    <location>
        <begin position="172"/>
        <end position="184"/>
    </location>
</feature>
<dbReference type="Proteomes" id="UP000001646">
    <property type="component" value="Unplaced"/>
</dbReference>
<evidence type="ECO:0000313" key="2">
    <source>
        <dbReference type="Ensembl" id="ENSACAP00000012411.4"/>
    </source>
</evidence>
<dbReference type="STRING" id="28377.ENSACAP00000012411"/>
<feature type="compositionally biased region" description="Basic and acidic residues" evidence="1">
    <location>
        <begin position="582"/>
        <end position="595"/>
    </location>
</feature>
<dbReference type="Bgee" id="ENSACAG00000012671">
    <property type="expression patterns" value="Expressed in testis and 9 other cell types or tissues"/>
</dbReference>
<organism evidence="2 3">
    <name type="scientific">Anolis carolinensis</name>
    <name type="common">Green anole</name>
    <name type="synonym">American chameleon</name>
    <dbReference type="NCBI Taxonomy" id="28377"/>
    <lineage>
        <taxon>Eukaryota</taxon>
        <taxon>Metazoa</taxon>
        <taxon>Chordata</taxon>
        <taxon>Craniata</taxon>
        <taxon>Vertebrata</taxon>
        <taxon>Euteleostomi</taxon>
        <taxon>Lepidosauria</taxon>
        <taxon>Squamata</taxon>
        <taxon>Bifurcata</taxon>
        <taxon>Unidentata</taxon>
        <taxon>Episquamata</taxon>
        <taxon>Toxicofera</taxon>
        <taxon>Iguania</taxon>
        <taxon>Dactyloidae</taxon>
        <taxon>Anolis</taxon>
    </lineage>
</organism>
<reference evidence="2" key="3">
    <citation type="submission" date="2025-09" db="UniProtKB">
        <authorList>
            <consortium name="Ensembl"/>
        </authorList>
    </citation>
    <scope>IDENTIFICATION</scope>
</reference>